<dbReference type="PANTHER" id="PTHR13554">
    <property type="entry name" value="26S PROTEASOME NON-ATPASE REGULATORY SUBUNIT 5-RELATED"/>
    <property type="match status" value="1"/>
</dbReference>
<comment type="caution">
    <text evidence="1">The sequence shown here is derived from an EMBL/GenBank/DDBJ whole genome shotgun (WGS) entry which is preliminary data.</text>
</comment>
<dbReference type="PANTHER" id="PTHR13554:SF10">
    <property type="entry name" value="26S PROTEASOME NON-ATPASE REGULATORY SUBUNIT 5"/>
    <property type="match status" value="1"/>
</dbReference>
<evidence type="ECO:0000313" key="2">
    <source>
        <dbReference type="Proteomes" id="UP000232323"/>
    </source>
</evidence>
<sequence>MELELLETCESLHILPGNLNNGQALRFFEKFSLDFLFSVFAENSTFAEDKKQIIVTTLSALLRTPHGQSMLLASFPYLDSALQAPLKSLRRLAAEQFGRVLGECMATSSSTAQSDGQIHAALQLFQALQDMDTGVSQEAESWLAAWLSTCDTDTVKEILLPQADAAGRLRPLHKAVTHLMASEDSKQRVRLLSLLLSVLQRDSPQSSCVVRESGLIVQLLSSELSSAARDPLSALSALNMVSVGLSHQSVSAGLSSQLFSVLAASFPVLLEDSVLRPGALRAGALFLKGVLEEEWGVVPMCVDGSSDSSSSGLPLSASLPITFLADKQAFTHGLRHILDDTGSESVEDEVSALDAVCDLAETRSGSELLLGDHALLSAVIERALGRPKTSSQEVRVASLHALASLAGLPRAHQWQERSAALLSEGAENILRSEVYQAAAAGNSQRSPAEIIHTYLKQPFHDLKGATYHAASALAVRHWFAAELCRNAELMERLLNPCGSESGQLACSWRFSLLTSLWTTVQASFKLEASSPDSVHRPTLLNVYKELQFAVQGGPYGLQLDNRSSKEDPIPLVATQQS</sequence>
<dbReference type="GO" id="GO:0005829">
    <property type="term" value="C:cytosol"/>
    <property type="evidence" value="ECO:0007669"/>
    <property type="project" value="TreeGrafter"/>
</dbReference>
<keyword evidence="2" id="KW-1185">Reference proteome</keyword>
<organism evidence="1 2">
    <name type="scientific">Chlamydomonas eustigma</name>
    <dbReference type="NCBI Taxonomy" id="1157962"/>
    <lineage>
        <taxon>Eukaryota</taxon>
        <taxon>Viridiplantae</taxon>
        <taxon>Chlorophyta</taxon>
        <taxon>core chlorophytes</taxon>
        <taxon>Chlorophyceae</taxon>
        <taxon>CS clade</taxon>
        <taxon>Chlamydomonadales</taxon>
        <taxon>Chlamydomonadaceae</taxon>
        <taxon>Chlamydomonas</taxon>
    </lineage>
</organism>
<dbReference type="Proteomes" id="UP000232323">
    <property type="component" value="Unassembled WGS sequence"/>
</dbReference>
<reference evidence="1 2" key="1">
    <citation type="submission" date="2017-08" db="EMBL/GenBank/DDBJ databases">
        <title>Acidophilic green algal genome provides insights into adaptation to an acidic environment.</title>
        <authorList>
            <person name="Hirooka S."/>
            <person name="Hirose Y."/>
            <person name="Kanesaki Y."/>
            <person name="Higuchi S."/>
            <person name="Fujiwara T."/>
            <person name="Onuma R."/>
            <person name="Era A."/>
            <person name="Ohbayashi R."/>
            <person name="Uzuka A."/>
            <person name="Nozaki H."/>
            <person name="Yoshikawa H."/>
            <person name="Miyagishima S.Y."/>
        </authorList>
    </citation>
    <scope>NUCLEOTIDE SEQUENCE [LARGE SCALE GENOMIC DNA]</scope>
    <source>
        <strain evidence="1 2">NIES-2499</strain>
    </source>
</reference>
<gene>
    <name evidence="1" type="ORF">CEUSTIGMA_g8678.t1</name>
</gene>
<protein>
    <submittedName>
        <fullName evidence="1">Uncharacterized protein</fullName>
    </submittedName>
</protein>
<name>A0A250XDW2_9CHLO</name>
<proteinExistence type="predicted"/>
<dbReference type="GO" id="GO:0043248">
    <property type="term" value="P:proteasome assembly"/>
    <property type="evidence" value="ECO:0007669"/>
    <property type="project" value="InterPro"/>
</dbReference>
<dbReference type="InterPro" id="IPR019538">
    <property type="entry name" value="PSMD5"/>
</dbReference>
<dbReference type="AlphaFoldDB" id="A0A250XDW2"/>
<dbReference type="SUPFAM" id="SSF48371">
    <property type="entry name" value="ARM repeat"/>
    <property type="match status" value="1"/>
</dbReference>
<dbReference type="OrthoDB" id="10250600at2759"/>
<dbReference type="EMBL" id="BEGY01000063">
    <property type="protein sequence ID" value="GAX81246.1"/>
    <property type="molecule type" value="Genomic_DNA"/>
</dbReference>
<evidence type="ECO:0000313" key="1">
    <source>
        <dbReference type="EMBL" id="GAX81246.1"/>
    </source>
</evidence>
<accession>A0A250XDW2</accession>
<dbReference type="InterPro" id="IPR016024">
    <property type="entry name" value="ARM-type_fold"/>
</dbReference>
<dbReference type="STRING" id="1157962.A0A250XDW2"/>